<proteinExistence type="predicted"/>
<feature type="domain" description="Response regulatory" evidence="2">
    <location>
        <begin position="5"/>
        <end position="127"/>
    </location>
</feature>
<dbReference type="InterPro" id="IPR011006">
    <property type="entry name" value="CheY-like_superfamily"/>
</dbReference>
<dbReference type="InterPro" id="IPR001789">
    <property type="entry name" value="Sig_transdc_resp-reg_receiver"/>
</dbReference>
<comment type="caution">
    <text evidence="3">The sequence shown here is derived from an EMBL/GenBank/DDBJ whole genome shotgun (WGS) entry which is preliminary data.</text>
</comment>
<evidence type="ECO:0000256" key="1">
    <source>
        <dbReference type="PROSITE-ProRule" id="PRU00169"/>
    </source>
</evidence>
<dbReference type="Proteomes" id="UP001221366">
    <property type="component" value="Unassembled WGS sequence"/>
</dbReference>
<keyword evidence="1" id="KW-0597">Phosphoprotein</keyword>
<dbReference type="Pfam" id="PF00072">
    <property type="entry name" value="Response_reg"/>
    <property type="match status" value="1"/>
</dbReference>
<dbReference type="PANTHER" id="PTHR44520:SF2">
    <property type="entry name" value="RESPONSE REGULATOR RCP1"/>
    <property type="match status" value="1"/>
</dbReference>
<reference evidence="3 4" key="1">
    <citation type="submission" date="2023-03" db="EMBL/GenBank/DDBJ databases">
        <title>Muricauda XX sp. nov. and Muricauda XXX sp. nov., two novel species isolated from Okinawa Trough.</title>
        <authorList>
            <person name="Cao W."/>
            <person name="Deng X."/>
        </authorList>
    </citation>
    <scope>NUCLEOTIDE SEQUENCE [LARGE SCALE GENOMIC DNA]</scope>
    <source>
        <strain evidence="3 4">334s03</strain>
    </source>
</reference>
<keyword evidence="4" id="KW-1185">Reference proteome</keyword>
<evidence type="ECO:0000313" key="4">
    <source>
        <dbReference type="Proteomes" id="UP001221366"/>
    </source>
</evidence>
<sequence>MMNKLGLLIDDDPIFNWVSTKLIEKVDPDLTIKSCADGREALDFLCENYTGETFYHILLDINMPRMNGWEFIEALGGIQTIKGDNISIHIVSSSTDETDIKKADGLKFVRGYVKKPLSIKDVESIFG</sequence>
<protein>
    <submittedName>
        <fullName evidence="3">Response regulator</fullName>
    </submittedName>
</protein>
<evidence type="ECO:0000313" key="3">
    <source>
        <dbReference type="EMBL" id="MDF0716100.1"/>
    </source>
</evidence>
<dbReference type="SMART" id="SM00448">
    <property type="entry name" value="REC"/>
    <property type="match status" value="1"/>
</dbReference>
<accession>A0ABT5XY44</accession>
<organism evidence="3 4">
    <name type="scientific">Flagellimonas yonaguniensis</name>
    <dbReference type="NCBI Taxonomy" id="3031325"/>
    <lineage>
        <taxon>Bacteria</taxon>
        <taxon>Pseudomonadati</taxon>
        <taxon>Bacteroidota</taxon>
        <taxon>Flavobacteriia</taxon>
        <taxon>Flavobacteriales</taxon>
        <taxon>Flavobacteriaceae</taxon>
        <taxon>Flagellimonas</taxon>
    </lineage>
</organism>
<dbReference type="InterPro" id="IPR052893">
    <property type="entry name" value="TCS_response_regulator"/>
</dbReference>
<evidence type="ECO:0000259" key="2">
    <source>
        <dbReference type="PROSITE" id="PS50110"/>
    </source>
</evidence>
<dbReference type="PROSITE" id="PS50110">
    <property type="entry name" value="RESPONSE_REGULATORY"/>
    <property type="match status" value="1"/>
</dbReference>
<name>A0ABT5XY44_9FLAO</name>
<dbReference type="SUPFAM" id="SSF52172">
    <property type="entry name" value="CheY-like"/>
    <property type="match status" value="1"/>
</dbReference>
<dbReference type="RefSeq" id="WP_275615339.1">
    <property type="nucleotide sequence ID" value="NZ_JARFVB010000003.1"/>
</dbReference>
<gene>
    <name evidence="3" type="ORF">PY092_08085</name>
</gene>
<dbReference type="PANTHER" id="PTHR44520">
    <property type="entry name" value="RESPONSE REGULATOR RCP1-RELATED"/>
    <property type="match status" value="1"/>
</dbReference>
<dbReference type="Gene3D" id="3.40.50.2300">
    <property type="match status" value="1"/>
</dbReference>
<dbReference type="EMBL" id="JARFVB010000003">
    <property type="protein sequence ID" value="MDF0716100.1"/>
    <property type="molecule type" value="Genomic_DNA"/>
</dbReference>
<feature type="modified residue" description="4-aspartylphosphate" evidence="1">
    <location>
        <position position="60"/>
    </location>
</feature>